<feature type="region of interest" description="Disordered" evidence="4">
    <location>
        <begin position="1"/>
        <end position="44"/>
    </location>
</feature>
<dbReference type="InterPro" id="IPR029058">
    <property type="entry name" value="AB_hydrolase_fold"/>
</dbReference>
<proteinExistence type="predicted"/>
<feature type="domain" description="Disease resistance R13L4/SHOC-2-like LRR" evidence="5">
    <location>
        <begin position="188"/>
        <end position="296"/>
    </location>
</feature>
<organism evidence="6">
    <name type="scientific">Auxenochlorella protothecoides</name>
    <name type="common">Green microalga</name>
    <name type="synonym">Chlorella protothecoides</name>
    <dbReference type="NCBI Taxonomy" id="3075"/>
    <lineage>
        <taxon>Eukaryota</taxon>
        <taxon>Viridiplantae</taxon>
        <taxon>Chlorophyta</taxon>
        <taxon>core chlorophytes</taxon>
        <taxon>Trebouxiophyceae</taxon>
        <taxon>Chlorellales</taxon>
        <taxon>Chlorellaceae</taxon>
        <taxon>Auxenochlorella</taxon>
    </lineage>
</organism>
<dbReference type="SMART" id="SM00369">
    <property type="entry name" value="LRR_TYP"/>
    <property type="match status" value="8"/>
</dbReference>
<evidence type="ECO:0000256" key="3">
    <source>
        <dbReference type="ARBA" id="ARBA00022737"/>
    </source>
</evidence>
<dbReference type="PANTHER" id="PTHR48051:SF1">
    <property type="entry name" value="RAS SUPPRESSOR PROTEIN 1"/>
    <property type="match status" value="1"/>
</dbReference>
<feature type="compositionally biased region" description="Polar residues" evidence="4">
    <location>
        <begin position="1"/>
        <end position="12"/>
    </location>
</feature>
<evidence type="ECO:0000256" key="2">
    <source>
        <dbReference type="ARBA" id="ARBA00022614"/>
    </source>
</evidence>
<dbReference type="PANTHER" id="PTHR48051">
    <property type="match status" value="1"/>
</dbReference>
<dbReference type="InterPro" id="IPR001611">
    <property type="entry name" value="Leu-rich_rpt"/>
</dbReference>
<dbReference type="InterPro" id="IPR032675">
    <property type="entry name" value="LRR_dom_sf"/>
</dbReference>
<accession>A0A1D2A4E6</accession>
<gene>
    <name evidence="6" type="ORF">g.58514</name>
</gene>
<evidence type="ECO:0000256" key="1">
    <source>
        <dbReference type="ARBA" id="ARBA00004430"/>
    </source>
</evidence>
<dbReference type="SUPFAM" id="SSF52058">
    <property type="entry name" value="L domain-like"/>
    <property type="match status" value="1"/>
</dbReference>
<dbReference type="InterPro" id="IPR050216">
    <property type="entry name" value="LRR_domain-containing"/>
</dbReference>
<dbReference type="EMBL" id="GDKF01004671">
    <property type="protein sequence ID" value="JAT73951.1"/>
    <property type="molecule type" value="Transcribed_RNA"/>
</dbReference>
<dbReference type="SUPFAM" id="SSF53474">
    <property type="entry name" value="alpha/beta-Hydrolases"/>
    <property type="match status" value="1"/>
</dbReference>
<evidence type="ECO:0000256" key="4">
    <source>
        <dbReference type="SAM" id="MobiDB-lite"/>
    </source>
</evidence>
<name>A0A1D2A4E6_AUXPR</name>
<comment type="subcellular location">
    <subcellularLocation>
        <location evidence="1">Cytoplasm</location>
        <location evidence="1">Cytoskeleton</location>
        <location evidence="1">Cilium axoneme</location>
    </subcellularLocation>
</comment>
<evidence type="ECO:0000313" key="6">
    <source>
        <dbReference type="EMBL" id="JAT73951.1"/>
    </source>
</evidence>
<dbReference type="SMART" id="SM00364">
    <property type="entry name" value="LRR_BAC"/>
    <property type="match status" value="4"/>
</dbReference>
<keyword evidence="2" id="KW-0433">Leucine-rich repeat</keyword>
<reference evidence="6" key="1">
    <citation type="submission" date="2015-08" db="EMBL/GenBank/DDBJ databases">
        <authorList>
            <person name="Babu N.S."/>
            <person name="Beckwith C.J."/>
            <person name="Beseler K.G."/>
            <person name="Brison A."/>
            <person name="Carone J.V."/>
            <person name="Caskin T.P."/>
            <person name="Diamond M."/>
            <person name="Durham M.E."/>
            <person name="Foxe J.M."/>
            <person name="Go M."/>
            <person name="Henderson B.A."/>
            <person name="Jones I.B."/>
            <person name="McGettigan J.A."/>
            <person name="Micheletti S.J."/>
            <person name="Nasrallah M.E."/>
            <person name="Ortiz D."/>
            <person name="Piller C.R."/>
            <person name="Privatt S.R."/>
            <person name="Schneider S.L."/>
            <person name="Sharp S."/>
            <person name="Smith T.C."/>
            <person name="Stanton J.D."/>
            <person name="Ullery H.E."/>
            <person name="Wilson R.J."/>
            <person name="Serrano M.G."/>
            <person name="Buck G."/>
            <person name="Lee V."/>
            <person name="Wang Y."/>
            <person name="Carvalho R."/>
            <person name="Voegtly L."/>
            <person name="Shi R."/>
            <person name="Duckworth R."/>
            <person name="Johnson A."/>
            <person name="Loviza R."/>
            <person name="Walstead R."/>
            <person name="Shah Z."/>
            <person name="Kiflezghi M."/>
            <person name="Wade K."/>
            <person name="Ball S.L."/>
            <person name="Bradley K.W."/>
            <person name="Asai D.J."/>
            <person name="Bowman C.A."/>
            <person name="Russell D.A."/>
            <person name="Pope W.H."/>
            <person name="Jacobs-Sera D."/>
            <person name="Hendrix R.W."/>
            <person name="Hatfull G.F."/>
        </authorList>
    </citation>
    <scope>NUCLEOTIDE SEQUENCE</scope>
</reference>
<dbReference type="PROSITE" id="PS51450">
    <property type="entry name" value="LRR"/>
    <property type="match status" value="1"/>
</dbReference>
<dbReference type="GO" id="GO:0005930">
    <property type="term" value="C:axoneme"/>
    <property type="evidence" value="ECO:0007669"/>
    <property type="project" value="UniProtKB-SubCell"/>
</dbReference>
<evidence type="ECO:0000259" key="5">
    <source>
        <dbReference type="Pfam" id="PF23598"/>
    </source>
</evidence>
<keyword evidence="3" id="KW-0677">Repeat</keyword>
<dbReference type="InterPro" id="IPR055414">
    <property type="entry name" value="LRR_R13L4/SHOC2-like"/>
</dbReference>
<dbReference type="AlphaFoldDB" id="A0A1D2A4E6"/>
<dbReference type="Pfam" id="PF13855">
    <property type="entry name" value="LRR_8"/>
    <property type="match status" value="1"/>
</dbReference>
<sequence>MMRCQLASSQQPGRLARRLKHTTQRGNAASPNILGPQRRRDPPNLHQRCNGVGAAALGQVAWEPITPKQLALKLGVAASTGKLDLSGCGLRHVPPEVFDITDLEELSLAGNGIEELPEGIASLPCLTKLQLAGNELRRLPTALTTLQDLRGLWLHGNALETLPEDLGALEALELLSLAGNALRMLPWSVGDLHALRELNLAGNALTALPGSIGGLRGLQTLSLLGNRLEAVPETLGALGALRELWLQGNPGLGALPEELGGLTALTHASAADCGLARVPGSLLALPRLRTLSLYGNRLATLPAEALQQGTSLRRLWLEGNPLDAGTLASLIAGASMSQDVTVGLDESQLQHAAASVGAVPIPANVQRSEILAPGPGLFKLVRWAGLAGIPAAARPSATQGAPLAAAETLLVAFGSAPGVPNWAGALKKVAARPEVAPFDVLFVVDAARAWYHGGDAGIEEYAAPLRQAASCYHRVVLLGDSMGGTAALLFAGQATKVVAFCPQVDLARSAIRPAGPAPWRAALQRRVEESVAACRGVVDVHVGTWEHDQEQVQGLESGSVVVHVHPVNSHRLSAELARSGELEVIIAGSLMPA</sequence>
<dbReference type="Pfam" id="PF23598">
    <property type="entry name" value="LRR_14"/>
    <property type="match status" value="1"/>
</dbReference>
<dbReference type="Gene3D" id="3.80.10.10">
    <property type="entry name" value="Ribonuclease Inhibitor"/>
    <property type="match status" value="1"/>
</dbReference>
<protein>
    <recommendedName>
        <fullName evidence="5">Disease resistance R13L4/SHOC-2-like LRR domain-containing protein</fullName>
    </recommendedName>
</protein>
<dbReference type="InterPro" id="IPR003591">
    <property type="entry name" value="Leu-rich_rpt_typical-subtyp"/>
</dbReference>